<dbReference type="PANTHER" id="PTHR13847">
    <property type="entry name" value="SARCOSINE DEHYDROGENASE-RELATED"/>
    <property type="match status" value="1"/>
</dbReference>
<dbReference type="GO" id="GO:0016491">
    <property type="term" value="F:oxidoreductase activity"/>
    <property type="evidence" value="ECO:0007669"/>
    <property type="project" value="UniProtKB-KW"/>
</dbReference>
<dbReference type="Proteomes" id="UP001278571">
    <property type="component" value="Unassembled WGS sequence"/>
</dbReference>
<protein>
    <submittedName>
        <fullName evidence="4">FAD-dependent oxidoreductase</fullName>
        <ecNumber evidence="4">1.-.-.-</ecNumber>
    </submittedName>
</protein>
<evidence type="ECO:0000259" key="3">
    <source>
        <dbReference type="Pfam" id="PF01266"/>
    </source>
</evidence>
<feature type="compositionally biased region" description="Basic and acidic residues" evidence="2">
    <location>
        <begin position="1"/>
        <end position="11"/>
    </location>
</feature>
<dbReference type="InterPro" id="IPR006076">
    <property type="entry name" value="FAD-dep_OxRdtase"/>
</dbReference>
<accession>A0ABU4K8E7</accession>
<sequence>MRGARARERALVSDADPTGPAGGGELPAAADVVVVGAGITGAAVAHHLARRGAAVVVLEQAPCPGAAGATGSSGGMVRAYDPDPAIAPLALAGLAAYRDPALWASGRAPLRAVGAVTVADPAREAVLRAAAERINAALGTSAHVVAGPADAAGVGLAGGIALVEPEAGWVAPAEVTADWLEQARADGAVVRCGVPVRAVETRGGRPAVVTGAGTVLAGAVVSAVGPWAADPAPGLRPAAPVRSRSIQVSVVGRGPAVPDHATFVDLRTGLYAKPVGADRTLIGMPHLVWDAPVGAPPDPGHARATVAALTAHFPWLASAPYLDTIRAADAYGEPDGGGPASGLLTGTGVPRVWAVRGWNGGGVKTAPEAGRRIADAVLSDA</sequence>
<evidence type="ECO:0000256" key="2">
    <source>
        <dbReference type="SAM" id="MobiDB-lite"/>
    </source>
</evidence>
<keyword evidence="5" id="KW-1185">Reference proteome</keyword>
<feature type="domain" description="FAD dependent oxidoreductase" evidence="3">
    <location>
        <begin position="31"/>
        <end position="375"/>
    </location>
</feature>
<dbReference type="SUPFAM" id="SSF51905">
    <property type="entry name" value="FAD/NAD(P)-binding domain"/>
    <property type="match status" value="1"/>
</dbReference>
<name>A0ABU4K8E7_9ACTN</name>
<comment type="caution">
    <text evidence="4">The sequence shown here is derived from an EMBL/GenBank/DDBJ whole genome shotgun (WGS) entry which is preliminary data.</text>
</comment>
<dbReference type="EMBL" id="JAWJZF010000377">
    <property type="protein sequence ID" value="MDX2294039.1"/>
    <property type="molecule type" value="Genomic_DNA"/>
</dbReference>
<dbReference type="Pfam" id="PF01266">
    <property type="entry name" value="DAO"/>
    <property type="match status" value="1"/>
</dbReference>
<keyword evidence="1 4" id="KW-0560">Oxidoreductase</keyword>
<gene>
    <name evidence="4" type="ORF">R2363_17900</name>
</gene>
<dbReference type="Gene3D" id="3.30.9.10">
    <property type="entry name" value="D-Amino Acid Oxidase, subunit A, domain 2"/>
    <property type="match status" value="1"/>
</dbReference>
<dbReference type="InterPro" id="IPR036188">
    <property type="entry name" value="FAD/NAD-bd_sf"/>
</dbReference>
<organism evidence="4 5">
    <name type="scientific">Streptomyces roseolus</name>
    <dbReference type="NCBI Taxonomy" id="67358"/>
    <lineage>
        <taxon>Bacteria</taxon>
        <taxon>Bacillati</taxon>
        <taxon>Actinomycetota</taxon>
        <taxon>Actinomycetes</taxon>
        <taxon>Kitasatosporales</taxon>
        <taxon>Streptomycetaceae</taxon>
        <taxon>Streptomyces</taxon>
    </lineage>
</organism>
<dbReference type="EC" id="1.-.-.-" evidence="4"/>
<evidence type="ECO:0000313" key="4">
    <source>
        <dbReference type="EMBL" id="MDX2294039.1"/>
    </source>
</evidence>
<evidence type="ECO:0000313" key="5">
    <source>
        <dbReference type="Proteomes" id="UP001278571"/>
    </source>
</evidence>
<proteinExistence type="predicted"/>
<reference evidence="4 5" key="1">
    <citation type="submission" date="2023-10" db="EMBL/GenBank/DDBJ databases">
        <authorList>
            <person name="Wang X.X."/>
        </authorList>
    </citation>
    <scope>NUCLEOTIDE SEQUENCE [LARGE SCALE GENOMIC DNA]</scope>
    <source>
        <strain evidence="4 5">NBRC 12816</strain>
    </source>
</reference>
<evidence type="ECO:0000256" key="1">
    <source>
        <dbReference type="ARBA" id="ARBA00023002"/>
    </source>
</evidence>
<dbReference type="Gene3D" id="3.50.50.60">
    <property type="entry name" value="FAD/NAD(P)-binding domain"/>
    <property type="match status" value="1"/>
</dbReference>
<feature type="region of interest" description="Disordered" evidence="2">
    <location>
        <begin position="1"/>
        <end position="23"/>
    </location>
</feature>
<dbReference type="PANTHER" id="PTHR13847:SF287">
    <property type="entry name" value="FAD-DEPENDENT OXIDOREDUCTASE DOMAIN-CONTAINING PROTEIN 1"/>
    <property type="match status" value="1"/>
</dbReference>